<dbReference type="Proteomes" id="UP000215289">
    <property type="component" value="Unassembled WGS sequence"/>
</dbReference>
<dbReference type="OrthoDB" id="2440450at2759"/>
<evidence type="ECO:0000313" key="3">
    <source>
        <dbReference type="Proteomes" id="UP000215289"/>
    </source>
</evidence>
<evidence type="ECO:0000313" key="2">
    <source>
        <dbReference type="EMBL" id="RLL99767.1"/>
    </source>
</evidence>
<sequence length="393" mass="43604">MQKRKRTASNGSRRPESESPTVLTMSTTTSSNSSVRTPLDNTDFLSAELKMSSGELGWSFADTERNPQDLVANGFRPVWTIEEGYPGPLPDDIAKWIDPEGDNRTIRLVGPMSSIFWLGRLDDLFRAIDSPDFTVQDEIICIPDNASIRSMLQLLFEDGKIPGAVYRNYCDPPPDFSLVAFPLRNFTIPPSVTGSVASHRLRDLFPFCRQQRFPQQVLSARVTQKKHTRLCQELERVFTSSLGGNLLFRGLSRSALNSAMAWFLLTVNSSHADNEFGPGIYTTPSLERALRYTGAQGALMVFQNPDFQRLNVWEPSSDEWAVIITYWTGRILSNAQARVPASWDTDVIRGAISQSGEGRGAIRIPGPDTQVVAVSNAGLSALAASLKMIIWLE</sequence>
<protein>
    <submittedName>
        <fullName evidence="2">Uncharacterized protein</fullName>
    </submittedName>
</protein>
<feature type="compositionally biased region" description="Low complexity" evidence="1">
    <location>
        <begin position="19"/>
        <end position="37"/>
    </location>
</feature>
<dbReference type="STRING" id="1245748.A0A3R7IMG1"/>
<organism evidence="2 3">
    <name type="scientific">Aspergillus turcosus</name>
    <dbReference type="NCBI Taxonomy" id="1245748"/>
    <lineage>
        <taxon>Eukaryota</taxon>
        <taxon>Fungi</taxon>
        <taxon>Dikarya</taxon>
        <taxon>Ascomycota</taxon>
        <taxon>Pezizomycotina</taxon>
        <taxon>Eurotiomycetes</taxon>
        <taxon>Eurotiomycetidae</taxon>
        <taxon>Eurotiales</taxon>
        <taxon>Aspergillaceae</taxon>
        <taxon>Aspergillus</taxon>
        <taxon>Aspergillus subgen. Fumigati</taxon>
    </lineage>
</organism>
<dbReference type="EMBL" id="NIDN02000025">
    <property type="protein sequence ID" value="RLL99767.1"/>
    <property type="molecule type" value="Genomic_DNA"/>
</dbReference>
<feature type="region of interest" description="Disordered" evidence="1">
    <location>
        <begin position="1"/>
        <end position="39"/>
    </location>
</feature>
<dbReference type="AlphaFoldDB" id="A0A3R7IMG1"/>
<gene>
    <name evidence="2" type="ORF">CFD26_104896</name>
</gene>
<reference evidence="2 3" key="1">
    <citation type="submission" date="2018-08" db="EMBL/GenBank/DDBJ databases">
        <title>Draft genome sequences of two Aspergillus turcosus clinical strains isolated from bronchoalveolar lavage fluid: one azole-susceptible and the other azole-resistant.</title>
        <authorList>
            <person name="Parent-Michaud M."/>
            <person name="Dufresne P.J."/>
            <person name="Fournier E."/>
            <person name="Martineau C."/>
            <person name="Moreira S."/>
            <person name="Perkins V."/>
            <person name="De Repentigny L."/>
            <person name="Dufresne S.F."/>
        </authorList>
    </citation>
    <scope>NUCLEOTIDE SEQUENCE [LARGE SCALE GENOMIC DNA]</scope>
    <source>
        <strain evidence="2">HMR AF 1038</strain>
    </source>
</reference>
<proteinExistence type="predicted"/>
<name>A0A3R7IMG1_9EURO</name>
<accession>A0A3R7IMG1</accession>
<comment type="caution">
    <text evidence="2">The sequence shown here is derived from an EMBL/GenBank/DDBJ whole genome shotgun (WGS) entry which is preliminary data.</text>
</comment>
<evidence type="ECO:0000256" key="1">
    <source>
        <dbReference type="SAM" id="MobiDB-lite"/>
    </source>
</evidence>
<keyword evidence="3" id="KW-1185">Reference proteome</keyword>